<dbReference type="InterPro" id="IPR036734">
    <property type="entry name" value="Neur_chan_lig-bd_sf"/>
</dbReference>
<keyword evidence="9" id="KW-1015">Disulfide bond</keyword>
<keyword evidence="2" id="KW-0813">Transport</keyword>
<dbReference type="GO" id="GO:0004252">
    <property type="term" value="F:serine-type endopeptidase activity"/>
    <property type="evidence" value="ECO:0007669"/>
    <property type="project" value="InterPro"/>
</dbReference>
<dbReference type="SUPFAM" id="SSF63712">
    <property type="entry name" value="Nicotinic receptor ligand binding domain-like"/>
    <property type="match status" value="1"/>
</dbReference>
<evidence type="ECO:0000256" key="2">
    <source>
        <dbReference type="ARBA" id="ARBA00022448"/>
    </source>
</evidence>
<dbReference type="Gene3D" id="2.70.170.10">
    <property type="entry name" value="Neurotransmitter-gated ion-channel ligand-binding domain"/>
    <property type="match status" value="1"/>
</dbReference>
<dbReference type="EMBL" id="KQ459591">
    <property type="protein sequence ID" value="KPI97101.1"/>
    <property type="molecule type" value="Genomic_DNA"/>
</dbReference>
<feature type="transmembrane region" description="Helical" evidence="18">
    <location>
        <begin position="425"/>
        <end position="444"/>
    </location>
</feature>
<evidence type="ECO:0000313" key="20">
    <source>
        <dbReference type="EMBL" id="KPI97101.1"/>
    </source>
</evidence>
<dbReference type="Proteomes" id="UP000053268">
    <property type="component" value="Unassembled WGS sequence"/>
</dbReference>
<dbReference type="CDD" id="cd19064">
    <property type="entry name" value="LGIC_TM_nAChR"/>
    <property type="match status" value="1"/>
</dbReference>
<evidence type="ECO:0000256" key="11">
    <source>
        <dbReference type="ARBA" id="ARBA00023180"/>
    </source>
</evidence>
<dbReference type="PROSITE" id="PS00236">
    <property type="entry name" value="NEUROTR_ION_CHANNEL"/>
    <property type="match status" value="1"/>
</dbReference>
<reference evidence="20 21" key="1">
    <citation type="journal article" date="2015" name="Nat. Commun.">
        <title>Outbred genome sequencing and CRISPR/Cas9 gene editing in butterflies.</title>
        <authorList>
            <person name="Li X."/>
            <person name="Fan D."/>
            <person name="Zhang W."/>
            <person name="Liu G."/>
            <person name="Zhang L."/>
            <person name="Zhao L."/>
            <person name="Fang X."/>
            <person name="Chen L."/>
            <person name="Dong Y."/>
            <person name="Chen Y."/>
            <person name="Ding Y."/>
            <person name="Zhao R."/>
            <person name="Feng M."/>
            <person name="Zhu Y."/>
            <person name="Feng Y."/>
            <person name="Jiang X."/>
            <person name="Zhu D."/>
            <person name="Xiang H."/>
            <person name="Feng X."/>
            <person name="Li S."/>
            <person name="Wang J."/>
            <person name="Zhang G."/>
            <person name="Kronforst M.R."/>
            <person name="Wang W."/>
        </authorList>
    </citation>
    <scope>NUCLEOTIDE SEQUENCE [LARGE SCALE GENOMIC DNA]</scope>
    <source>
        <strain evidence="20">Ya'a_city_454_Px</strain>
        <tissue evidence="20">Whole body</tissue>
    </source>
</reference>
<dbReference type="PROSITE" id="PS00135">
    <property type="entry name" value="TRYPSIN_SER"/>
    <property type="match status" value="2"/>
</dbReference>
<dbReference type="Pfam" id="PF00089">
    <property type="entry name" value="Trypsin"/>
    <property type="match status" value="2"/>
</dbReference>
<keyword evidence="21" id="KW-1185">Reference proteome</keyword>
<proteinExistence type="inferred from homology"/>
<evidence type="ECO:0000256" key="13">
    <source>
        <dbReference type="ARBA" id="ARBA00023286"/>
    </source>
</evidence>
<dbReference type="Pfam" id="PF02931">
    <property type="entry name" value="Neur_chan_LBD"/>
    <property type="match status" value="1"/>
</dbReference>
<feature type="transmembrane region" description="Helical" evidence="18">
    <location>
        <begin position="180"/>
        <end position="201"/>
    </location>
</feature>
<dbReference type="AlphaFoldDB" id="A0A194PUL8"/>
<dbReference type="GO" id="GO:0007268">
    <property type="term" value="P:chemical synaptic transmission"/>
    <property type="evidence" value="ECO:0007669"/>
    <property type="project" value="UniProtKB-ARBA"/>
</dbReference>
<keyword evidence="17" id="KW-0378">Hydrolase</keyword>
<dbReference type="InterPro" id="IPR006202">
    <property type="entry name" value="Neur_chan_lig-bd"/>
</dbReference>
<dbReference type="InterPro" id="IPR051333">
    <property type="entry name" value="CLIP_Serine_Protease"/>
</dbReference>
<keyword evidence="7" id="KW-0406">Ion transport</keyword>
<gene>
    <name evidence="20" type="ORF">RR46_05718</name>
</gene>
<dbReference type="SUPFAM" id="SSF50494">
    <property type="entry name" value="Trypsin-like serine proteases"/>
    <property type="match status" value="2"/>
</dbReference>
<dbReference type="Gene3D" id="2.40.10.10">
    <property type="entry name" value="Trypsin-like serine proteases"/>
    <property type="match status" value="4"/>
</dbReference>
<dbReference type="CDD" id="cd00190">
    <property type="entry name" value="Tryp_SPc"/>
    <property type="match status" value="2"/>
</dbReference>
<dbReference type="SMART" id="SM00020">
    <property type="entry name" value="Tryp_SPc"/>
    <property type="match status" value="2"/>
</dbReference>
<dbReference type="InterPro" id="IPR036719">
    <property type="entry name" value="Neuro-gated_channel_TM_sf"/>
</dbReference>
<evidence type="ECO:0000256" key="10">
    <source>
        <dbReference type="ARBA" id="ARBA00023170"/>
    </source>
</evidence>
<dbReference type="PROSITE" id="PS00134">
    <property type="entry name" value="TRYPSIN_HIS"/>
    <property type="match status" value="2"/>
</dbReference>
<dbReference type="PANTHER" id="PTHR24260">
    <property type="match status" value="1"/>
</dbReference>
<evidence type="ECO:0000256" key="1">
    <source>
        <dbReference type="ARBA" id="ARBA00009237"/>
    </source>
</evidence>
<keyword evidence="17" id="KW-0720">Serine protease</keyword>
<dbReference type="FunFam" id="2.40.10.10:FF:000002">
    <property type="entry name" value="Transmembrane protease serine"/>
    <property type="match status" value="1"/>
</dbReference>
<evidence type="ECO:0000313" key="21">
    <source>
        <dbReference type="Proteomes" id="UP000053268"/>
    </source>
</evidence>
<evidence type="ECO:0000256" key="7">
    <source>
        <dbReference type="ARBA" id="ARBA00023065"/>
    </source>
</evidence>
<evidence type="ECO:0000256" key="16">
    <source>
        <dbReference type="ARBA" id="ARBA00034104"/>
    </source>
</evidence>
<dbReference type="InterPro" id="IPR043504">
    <property type="entry name" value="Peptidase_S1_PA_chymotrypsin"/>
</dbReference>
<feature type="transmembrane region" description="Helical" evidence="18">
    <location>
        <begin position="115"/>
        <end position="139"/>
    </location>
</feature>
<evidence type="ECO:0000256" key="17">
    <source>
        <dbReference type="RuleBase" id="RU363034"/>
    </source>
</evidence>
<dbReference type="InterPro" id="IPR006029">
    <property type="entry name" value="Neurotrans-gated_channel_TM"/>
</dbReference>
<dbReference type="FunFam" id="1.20.58.390:FF:000030">
    <property type="entry name" value="Acetylcholine receptor subunit alpha-L1"/>
    <property type="match status" value="1"/>
</dbReference>
<keyword evidence="14" id="KW-0407">Ion channel</keyword>
<evidence type="ECO:0000256" key="15">
    <source>
        <dbReference type="ARBA" id="ARBA00024195"/>
    </source>
</evidence>
<evidence type="ECO:0000256" key="3">
    <source>
        <dbReference type="ARBA" id="ARBA00022475"/>
    </source>
</evidence>
<dbReference type="Gene3D" id="1.20.58.390">
    <property type="entry name" value="Neurotransmitter-gated ion-channel transmembrane domain"/>
    <property type="match status" value="2"/>
</dbReference>
<dbReference type="STRING" id="66420.A0A194PUL8"/>
<name>A0A194PUL8_PAPXU</name>
<dbReference type="InterPro" id="IPR033116">
    <property type="entry name" value="TRYPSIN_SER"/>
</dbReference>
<dbReference type="InterPro" id="IPR018000">
    <property type="entry name" value="Neurotransmitter_ion_chnl_CS"/>
</dbReference>
<keyword evidence="8 18" id="KW-0472">Membrane</keyword>
<evidence type="ECO:0000256" key="6">
    <source>
        <dbReference type="ARBA" id="ARBA00023018"/>
    </source>
</evidence>
<dbReference type="GO" id="GO:0005230">
    <property type="term" value="F:extracellular ligand-gated monoatomic ion channel activity"/>
    <property type="evidence" value="ECO:0007669"/>
    <property type="project" value="InterPro"/>
</dbReference>
<dbReference type="SUPFAM" id="SSF90112">
    <property type="entry name" value="Neurotransmitter-gated ion-channel transmembrane pore"/>
    <property type="match status" value="1"/>
</dbReference>
<keyword evidence="17" id="KW-0645">Protease</keyword>
<accession>A0A194PUL8</accession>
<keyword evidence="13" id="KW-1071">Ligand-gated ion channel</keyword>
<evidence type="ECO:0000259" key="19">
    <source>
        <dbReference type="PROSITE" id="PS50240"/>
    </source>
</evidence>
<protein>
    <submittedName>
        <fullName evidence="20">Acetylcholine receptor subunit alpha-like 2</fullName>
    </submittedName>
</protein>
<keyword evidence="12" id="KW-0628">Postsynaptic cell membrane</keyword>
<evidence type="ECO:0000256" key="14">
    <source>
        <dbReference type="ARBA" id="ARBA00023303"/>
    </source>
</evidence>
<organism evidence="20 21">
    <name type="scientific">Papilio xuthus</name>
    <name type="common">Asian swallowtail butterfly</name>
    <dbReference type="NCBI Taxonomy" id="66420"/>
    <lineage>
        <taxon>Eukaryota</taxon>
        <taxon>Metazoa</taxon>
        <taxon>Ecdysozoa</taxon>
        <taxon>Arthropoda</taxon>
        <taxon>Hexapoda</taxon>
        <taxon>Insecta</taxon>
        <taxon>Pterygota</taxon>
        <taxon>Neoptera</taxon>
        <taxon>Endopterygota</taxon>
        <taxon>Lepidoptera</taxon>
        <taxon>Glossata</taxon>
        <taxon>Ditrysia</taxon>
        <taxon>Papilionoidea</taxon>
        <taxon>Papilionidae</taxon>
        <taxon>Papilioninae</taxon>
        <taxon>Papilio</taxon>
    </lineage>
</organism>
<dbReference type="InterPro" id="IPR001314">
    <property type="entry name" value="Peptidase_S1A"/>
</dbReference>
<comment type="similarity">
    <text evidence="1">Belongs to the ligand-gated ion channel (TC 1.A.9) family. Acetylcholine receptor (TC 1.A.9.1) subfamily.</text>
</comment>
<dbReference type="PANTHER" id="PTHR24260:SF147">
    <property type="entry name" value="EG:BACR7A4.3 PROTEIN-RELATED"/>
    <property type="match status" value="1"/>
</dbReference>
<keyword evidence="11" id="KW-0325">Glycoprotein</keyword>
<dbReference type="PRINTS" id="PR00722">
    <property type="entry name" value="CHYMOTRYPSIN"/>
</dbReference>
<evidence type="ECO:0000256" key="5">
    <source>
        <dbReference type="ARBA" id="ARBA00022989"/>
    </source>
</evidence>
<comment type="subcellular location">
    <subcellularLocation>
        <location evidence="16">Postsynaptic cell membrane</location>
        <topology evidence="16">Multi-pass membrane protein</topology>
    </subcellularLocation>
</comment>
<evidence type="ECO:0000256" key="4">
    <source>
        <dbReference type="ARBA" id="ARBA00022692"/>
    </source>
</evidence>
<dbReference type="InterPro" id="IPR018114">
    <property type="entry name" value="TRYPSIN_HIS"/>
</dbReference>
<comment type="similarity">
    <text evidence="15">Belongs to the peptidase S1 family. CLIP subfamily.</text>
</comment>
<evidence type="ECO:0000256" key="9">
    <source>
        <dbReference type="ARBA" id="ARBA00023157"/>
    </source>
</evidence>
<keyword evidence="3" id="KW-1003">Cell membrane</keyword>
<dbReference type="FunFam" id="1.20.58.390:FF:000012">
    <property type="entry name" value="Acetylcholine receptor subunit alpha-like"/>
    <property type="match status" value="1"/>
</dbReference>
<dbReference type="FunFam" id="2.70.170.10:FF:000060">
    <property type="entry name" value="Nicotinic acetylcholine receptor subunit alpha4"/>
    <property type="match status" value="1"/>
</dbReference>
<evidence type="ECO:0000256" key="18">
    <source>
        <dbReference type="SAM" id="Phobius"/>
    </source>
</evidence>
<keyword evidence="10 20" id="KW-0675">Receptor</keyword>
<feature type="transmembrane region" description="Helical" evidence="18">
    <location>
        <begin position="146"/>
        <end position="168"/>
    </location>
</feature>
<dbReference type="GO" id="GO:0006508">
    <property type="term" value="P:proteolysis"/>
    <property type="evidence" value="ECO:0007669"/>
    <property type="project" value="UniProtKB-KW"/>
</dbReference>
<keyword evidence="5 18" id="KW-1133">Transmembrane helix</keyword>
<evidence type="ECO:0000256" key="8">
    <source>
        <dbReference type="ARBA" id="ARBA00023136"/>
    </source>
</evidence>
<evidence type="ECO:0000256" key="12">
    <source>
        <dbReference type="ARBA" id="ARBA00023257"/>
    </source>
</evidence>
<keyword evidence="4 18" id="KW-0812">Transmembrane</keyword>
<feature type="transmembrane region" description="Helical" evidence="18">
    <location>
        <begin position="372"/>
        <end position="396"/>
    </location>
</feature>
<feature type="domain" description="Peptidase S1" evidence="19">
    <location>
        <begin position="541"/>
        <end position="800"/>
    </location>
</feature>
<dbReference type="Pfam" id="PF02932">
    <property type="entry name" value="Neur_chan_memb"/>
    <property type="match status" value="1"/>
</dbReference>
<dbReference type="InterPro" id="IPR009003">
    <property type="entry name" value="Peptidase_S1_PA"/>
</dbReference>
<dbReference type="InterPro" id="IPR038050">
    <property type="entry name" value="Neuro_actylchol_rec"/>
</dbReference>
<sequence>MTKAVLHHTGKVLWTPPAIFKSSCEIDVRYFPFDQQTCFLKFGSWSYDGDQIDLKHINQKKGDMVEVGIDLREYYPSVEWDILGVPAERHERYYPCCQEPYPDIFFNITLRRKTLFYTVNLIVPCVGISYLSVLVFYLPADSGEKIALSISILLSQTMFFLLISEIIPSTSLALPLLGKYLLFTMLLVGLSVVITIVILNVHYRKPSTHKMAPWVRNFFITKLPKLLLMRVPKDLLRDLAAQKIAGRSMKKNKFKNALAAVEQTNSNASSPDSLRHNMPGGCNGLHTTTATNRFSGLVGALGSLGAGYNGLPSVMSGLDDSLSDVAPRKKYPFELEKAIHNVMFIQHHMQRQDEFNAEDQDWGFVAMVLDRLFLWIFTIASIVGTFAILCEAPSLYDDTKPIDMVLSSVAQQQFLPVDSGDSIDYFVHQIVFIYVTFLVLNLVSAKRNFNLNDKYVNASQTLNLVHQTSESLFTVLNQIEPDFDPDACDPISSTMPDFFKPGRSISETKCLEYLWRMRFYDHSLVRVVKCGAPFDPSLTVIFGGQDASPGQFPHMGAIGWRSVNDTWTFKCGGTLVTEKFMISAAHCSRAKRGDSKIIDPVPKIVRVGEVNIGLKNPDDQPPQDSLIKRFIVHPYYRAPRKYYDIAVIELETPIMFTLKSHPACVWANPYQEVFGKAALTGWGITEAGSEEAHPILQFAEVDVVPVRECDKLLRSSRNRNWRGLVYHQMCAGHLEGGVDSCQGDSGGPLQMEIKMPGFTDWNMHYVLGVTSFGYGCGRPNTPSVYTRVRKVLQQISHKFDVDDITMACDVNIRGRPSDIAKERRTTGHRHLQQLTPIDIRTKNLFKILDDLPQNELFHTTSCDVMEQELPDFRTPDRRVSEVSKSGVENAYVSFSIYRGKDVSTGKFAHTGAIGWQSVRQAWIFLCGAVMISERYFLTAAHCSTSHDSRVVDPSPKILRLGDKYILDSNVYGKKPTDVYIKKIIVPDNYQPPSKYYDIALIELEDIIPFKVFTNPSCVWPYEDELFGKGYESGWGIVESDSIHQPEYEINDVEVINTNGCNEKLNEILHDSIQLPHQICANYSNANDTCKGDSGGPLMMPIINPYYSDYTIHYIVGIQSTSCDTPDHPNIYTKVSSFVSWIEDIVWPEDNYVKEILCEKNFAKIYEGL</sequence>
<keyword evidence="6" id="KW-0770">Synapse</keyword>
<dbReference type="PROSITE" id="PS50240">
    <property type="entry name" value="TRYPSIN_DOM"/>
    <property type="match status" value="2"/>
</dbReference>
<feature type="domain" description="Peptidase S1" evidence="19">
    <location>
        <begin position="896"/>
        <end position="1146"/>
    </location>
</feature>
<dbReference type="GO" id="GO:0045211">
    <property type="term" value="C:postsynaptic membrane"/>
    <property type="evidence" value="ECO:0007669"/>
    <property type="project" value="UniProtKB-SubCell"/>
</dbReference>
<dbReference type="InterPro" id="IPR001254">
    <property type="entry name" value="Trypsin_dom"/>
</dbReference>